<evidence type="ECO:0000256" key="8">
    <source>
        <dbReference type="SAM" id="MobiDB-lite"/>
    </source>
</evidence>
<evidence type="ECO:0000256" key="5">
    <source>
        <dbReference type="ARBA" id="ARBA00023136"/>
    </source>
</evidence>
<dbReference type="OrthoDB" id="6192154at2759"/>
<keyword evidence="2 9" id="KW-0812">Transmembrane</keyword>
<keyword evidence="3 9" id="KW-1133">Transmembrane helix</keyword>
<comment type="subcellular location">
    <subcellularLocation>
        <location evidence="1">Membrane</location>
        <topology evidence="1">Multi-pass membrane protein</topology>
    </subcellularLocation>
</comment>
<name>A0A8B6DI17_MYTGA</name>
<dbReference type="PANTHER" id="PTHR24243:SF233">
    <property type="entry name" value="THYROTROPIN-RELEASING HORMONE RECEPTOR"/>
    <property type="match status" value="1"/>
</dbReference>
<feature type="compositionally biased region" description="Basic and acidic residues" evidence="8">
    <location>
        <begin position="483"/>
        <end position="494"/>
    </location>
</feature>
<dbReference type="AlphaFoldDB" id="A0A8B6DI17"/>
<evidence type="ECO:0000313" key="11">
    <source>
        <dbReference type="EMBL" id="VDI18892.1"/>
    </source>
</evidence>
<evidence type="ECO:0000256" key="6">
    <source>
        <dbReference type="ARBA" id="ARBA00023170"/>
    </source>
</evidence>
<dbReference type="EMBL" id="UYJE01003388">
    <property type="protein sequence ID" value="VDI18892.1"/>
    <property type="molecule type" value="Genomic_DNA"/>
</dbReference>
<keyword evidence="6" id="KW-0675">Receptor</keyword>
<evidence type="ECO:0000256" key="7">
    <source>
        <dbReference type="ARBA" id="ARBA00023224"/>
    </source>
</evidence>
<feature type="transmembrane region" description="Helical" evidence="9">
    <location>
        <begin position="20"/>
        <end position="40"/>
    </location>
</feature>
<feature type="transmembrane region" description="Helical" evidence="9">
    <location>
        <begin position="199"/>
        <end position="225"/>
    </location>
</feature>
<evidence type="ECO:0000256" key="9">
    <source>
        <dbReference type="SAM" id="Phobius"/>
    </source>
</evidence>
<dbReference type="GO" id="GO:0005886">
    <property type="term" value="C:plasma membrane"/>
    <property type="evidence" value="ECO:0007669"/>
    <property type="project" value="TreeGrafter"/>
</dbReference>
<proteinExistence type="predicted"/>
<keyword evidence="5 9" id="KW-0472">Membrane</keyword>
<dbReference type="SUPFAM" id="SSF81321">
    <property type="entry name" value="Family A G protein-coupled receptor-like"/>
    <property type="match status" value="1"/>
</dbReference>
<dbReference type="PANTHER" id="PTHR24243">
    <property type="entry name" value="G-PROTEIN COUPLED RECEPTOR"/>
    <property type="match status" value="1"/>
</dbReference>
<dbReference type="Proteomes" id="UP000596742">
    <property type="component" value="Unassembled WGS sequence"/>
</dbReference>
<dbReference type="Pfam" id="PF00001">
    <property type="entry name" value="7tm_1"/>
    <property type="match status" value="1"/>
</dbReference>
<dbReference type="PROSITE" id="PS50262">
    <property type="entry name" value="G_PROTEIN_RECEP_F1_2"/>
    <property type="match status" value="1"/>
</dbReference>
<feature type="transmembrane region" description="Helical" evidence="9">
    <location>
        <begin position="246"/>
        <end position="271"/>
    </location>
</feature>
<feature type="compositionally biased region" description="Polar residues" evidence="8">
    <location>
        <begin position="465"/>
        <end position="482"/>
    </location>
</feature>
<keyword evidence="12" id="KW-1185">Reference proteome</keyword>
<keyword evidence="4" id="KW-0297">G-protein coupled receptor</keyword>
<feature type="domain" description="G-protein coupled receptors family 1 profile" evidence="10">
    <location>
        <begin position="33"/>
        <end position="338"/>
    </location>
</feature>
<evidence type="ECO:0000256" key="2">
    <source>
        <dbReference type="ARBA" id="ARBA00022692"/>
    </source>
</evidence>
<dbReference type="InterPro" id="IPR000276">
    <property type="entry name" value="GPCR_Rhodpsn"/>
</dbReference>
<feature type="compositionally biased region" description="Basic and acidic residues" evidence="8">
    <location>
        <begin position="421"/>
        <end position="462"/>
    </location>
</feature>
<protein>
    <recommendedName>
        <fullName evidence="10">G-protein coupled receptors family 1 profile domain-containing protein</fullName>
    </recommendedName>
</protein>
<keyword evidence="7" id="KW-0807">Transducer</keyword>
<dbReference type="InterPro" id="IPR017452">
    <property type="entry name" value="GPCR_Rhodpsn_7TM"/>
</dbReference>
<dbReference type="Gene3D" id="1.20.1070.10">
    <property type="entry name" value="Rhodopsin 7-helix transmembrane proteins"/>
    <property type="match status" value="1"/>
</dbReference>
<feature type="transmembrane region" description="Helical" evidence="9">
    <location>
        <begin position="316"/>
        <end position="341"/>
    </location>
</feature>
<feature type="transmembrane region" description="Helical" evidence="9">
    <location>
        <begin position="149"/>
        <end position="168"/>
    </location>
</feature>
<evidence type="ECO:0000313" key="12">
    <source>
        <dbReference type="Proteomes" id="UP000596742"/>
    </source>
</evidence>
<dbReference type="GO" id="GO:0004930">
    <property type="term" value="F:G protein-coupled receptor activity"/>
    <property type="evidence" value="ECO:0007669"/>
    <property type="project" value="UniProtKB-KW"/>
</dbReference>
<sequence length="508" mass="58955">MDTLPDYFFVDVDKYLLHMYDAGTVISYISMLMNIVIFSILCRKTLRSPTTILMQGIAAADLLTALSSYGLEPIFKSQYICKFVEREDIELNMCFLPYPYCSFSHQFSILSFTFHNVSAMITTCLGIQKVIAILFPVWTKNKLTKQKAVICCGICFLLSVAIGIPRHFSVWSEKYTILDNTDGCLVHSGGDDILAYSSVIYLLIQTVLLTICCLVMLISTIFIVYKLFSNKFTGQMTERRRLERRSITMVIVVLIIFFITEVPKVTVYLWWCFNYINGKYVTDFANLIQHSLILIKRYEFAMSASLVDYLTDMIRAIWLMECARLFTIVGCLSNFVIYIMMSTKLRNEIILLLPKMINHCKHQEQINQIRETTHRRTNPIYKTEMYMTEQLGQSRSHDIEMKTSEKQDQCRTHEMAINTSEKQDQSRSHEIDINTLGKKDQSRSHDIEINTSEKQDQSRTHEMAINTSEKQNQSHSQDIEINTSEKQDQSRTHEMAINTSEKRRKPFA</sequence>
<evidence type="ECO:0000256" key="4">
    <source>
        <dbReference type="ARBA" id="ARBA00023040"/>
    </source>
</evidence>
<reference evidence="11" key="1">
    <citation type="submission" date="2018-11" db="EMBL/GenBank/DDBJ databases">
        <authorList>
            <person name="Alioto T."/>
            <person name="Alioto T."/>
        </authorList>
    </citation>
    <scope>NUCLEOTIDE SEQUENCE</scope>
</reference>
<evidence type="ECO:0000256" key="1">
    <source>
        <dbReference type="ARBA" id="ARBA00004141"/>
    </source>
</evidence>
<gene>
    <name evidence="11" type="ORF">MGAL_10B070204</name>
</gene>
<evidence type="ECO:0000259" key="10">
    <source>
        <dbReference type="PROSITE" id="PS50262"/>
    </source>
</evidence>
<evidence type="ECO:0000256" key="3">
    <source>
        <dbReference type="ARBA" id="ARBA00022989"/>
    </source>
</evidence>
<feature type="region of interest" description="Disordered" evidence="8">
    <location>
        <begin position="418"/>
        <end position="508"/>
    </location>
</feature>
<accession>A0A8B6DI17</accession>
<organism evidence="11 12">
    <name type="scientific">Mytilus galloprovincialis</name>
    <name type="common">Mediterranean mussel</name>
    <dbReference type="NCBI Taxonomy" id="29158"/>
    <lineage>
        <taxon>Eukaryota</taxon>
        <taxon>Metazoa</taxon>
        <taxon>Spiralia</taxon>
        <taxon>Lophotrochozoa</taxon>
        <taxon>Mollusca</taxon>
        <taxon>Bivalvia</taxon>
        <taxon>Autobranchia</taxon>
        <taxon>Pteriomorphia</taxon>
        <taxon>Mytilida</taxon>
        <taxon>Mytiloidea</taxon>
        <taxon>Mytilidae</taxon>
        <taxon>Mytilinae</taxon>
        <taxon>Mytilus</taxon>
    </lineage>
</organism>
<comment type="caution">
    <text evidence="11">The sequence shown here is derived from an EMBL/GenBank/DDBJ whole genome shotgun (WGS) entry which is preliminary data.</text>
</comment>